<dbReference type="NCBIfam" id="TIGR00318">
    <property type="entry name" value="cyaB"/>
    <property type="match status" value="1"/>
</dbReference>
<keyword evidence="3" id="KW-1185">Reference proteome</keyword>
<dbReference type="eggNOG" id="COG1437">
    <property type="taxonomic scope" value="Bacteria"/>
</dbReference>
<dbReference type="STRING" id="1480694.DC28_01035"/>
<dbReference type="OrthoDB" id="370410at2"/>
<gene>
    <name evidence="2" type="ORF">DC28_01035</name>
</gene>
<dbReference type="PANTHER" id="PTHR21028:SF2">
    <property type="entry name" value="CYTH DOMAIN-CONTAINING PROTEIN"/>
    <property type="match status" value="1"/>
</dbReference>
<feature type="domain" description="CYTH" evidence="1">
    <location>
        <begin position="2"/>
        <end position="183"/>
    </location>
</feature>
<reference evidence="2 3" key="1">
    <citation type="submission" date="2014-05" db="EMBL/GenBank/DDBJ databases">
        <title>De novo Genome Sequence of Spirocheata sp.</title>
        <authorList>
            <person name="Shivani Y."/>
            <person name="Subhash Y."/>
            <person name="Tushar L."/>
            <person name="Sasikala C."/>
            <person name="Ramana C.V."/>
        </authorList>
    </citation>
    <scope>NUCLEOTIDE SEQUENCE [LARGE SCALE GENOMIC DNA]</scope>
    <source>
        <strain evidence="2 3">JC230</strain>
    </source>
</reference>
<dbReference type="RefSeq" id="WP_037544850.1">
    <property type="nucleotide sequence ID" value="NZ_JNUP01000003.1"/>
</dbReference>
<protein>
    <recommendedName>
        <fullName evidence="1">CYTH domain-containing protein</fullName>
    </recommendedName>
</protein>
<dbReference type="Gene3D" id="2.40.320.10">
    <property type="entry name" value="Hypothetical Protein Pfu-838710-001"/>
    <property type="match status" value="1"/>
</dbReference>
<dbReference type="Proteomes" id="UP000029692">
    <property type="component" value="Unassembled WGS sequence"/>
</dbReference>
<dbReference type="SUPFAM" id="SSF55154">
    <property type="entry name" value="CYTH-like phosphatases"/>
    <property type="match status" value="1"/>
</dbReference>
<sequence>MNWEIEIKAWVDDPGALRKQIERLGARSTGRYDKQDEYYRISPSGKARDEGREFRLRVDGSRATVTFKDKSIRDGLEMNREGEFRVDDPGVFREFIQRMGARLRIRKRKRGEAFAYGRVLLELSEVEGLGHFIELESVFHEHTRIDDPAFIQKTEVELFSLLKELGISRDRVESRPYTQMLREVLEAGES</sequence>
<name>A0A098R271_9SPIO</name>
<proteinExistence type="predicted"/>
<evidence type="ECO:0000313" key="2">
    <source>
        <dbReference type="EMBL" id="KGE73831.1"/>
    </source>
</evidence>
<comment type="caution">
    <text evidence="2">The sequence shown here is derived from an EMBL/GenBank/DDBJ whole genome shotgun (WGS) entry which is preliminary data.</text>
</comment>
<evidence type="ECO:0000259" key="1">
    <source>
        <dbReference type="PROSITE" id="PS51707"/>
    </source>
</evidence>
<dbReference type="InterPro" id="IPR023577">
    <property type="entry name" value="CYTH_domain"/>
</dbReference>
<dbReference type="InterPro" id="IPR008173">
    <property type="entry name" value="Adenylyl_cyclase_CyaB"/>
</dbReference>
<dbReference type="EMBL" id="JNUP01000003">
    <property type="protein sequence ID" value="KGE73831.1"/>
    <property type="molecule type" value="Genomic_DNA"/>
</dbReference>
<organism evidence="2 3">
    <name type="scientific">Spirochaeta lutea</name>
    <dbReference type="NCBI Taxonomy" id="1480694"/>
    <lineage>
        <taxon>Bacteria</taxon>
        <taxon>Pseudomonadati</taxon>
        <taxon>Spirochaetota</taxon>
        <taxon>Spirochaetia</taxon>
        <taxon>Spirochaetales</taxon>
        <taxon>Spirochaetaceae</taxon>
        <taxon>Spirochaeta</taxon>
    </lineage>
</organism>
<dbReference type="AlphaFoldDB" id="A0A098R271"/>
<dbReference type="InterPro" id="IPR033469">
    <property type="entry name" value="CYTH-like_dom_sf"/>
</dbReference>
<dbReference type="PANTHER" id="PTHR21028">
    <property type="entry name" value="SI:CH211-156B7.4"/>
    <property type="match status" value="1"/>
</dbReference>
<dbReference type="CDD" id="cd07890">
    <property type="entry name" value="CYTH-like_AC_IV-like"/>
    <property type="match status" value="1"/>
</dbReference>
<accession>A0A098R271</accession>
<evidence type="ECO:0000313" key="3">
    <source>
        <dbReference type="Proteomes" id="UP000029692"/>
    </source>
</evidence>
<dbReference type="PROSITE" id="PS51707">
    <property type="entry name" value="CYTH"/>
    <property type="match status" value="1"/>
</dbReference>